<dbReference type="InterPro" id="IPR036165">
    <property type="entry name" value="YefM-like_sf"/>
</dbReference>
<dbReference type="Proteomes" id="UP000242951">
    <property type="component" value="Unassembled WGS sequence"/>
</dbReference>
<sequence>MHTYNIHEAKTQLSRLVDEAVHDGEPFIIAKAGRPLVKVVPLDAPAVIQPRRIGFIAGQIQVPADFDTLGTDEIAGLFEGKDA</sequence>
<dbReference type="SUPFAM" id="SSF143120">
    <property type="entry name" value="YefM-like"/>
    <property type="match status" value="1"/>
</dbReference>
<comment type="caution">
    <text evidence="3">The sequence shown here is derived from an EMBL/GenBank/DDBJ whole genome shotgun (WGS) entry which is preliminary data.</text>
</comment>
<dbReference type="NCBIfam" id="TIGR01552">
    <property type="entry name" value="phd_fam"/>
    <property type="match status" value="1"/>
</dbReference>
<evidence type="ECO:0000256" key="2">
    <source>
        <dbReference type="RuleBase" id="RU362080"/>
    </source>
</evidence>
<keyword evidence="4" id="KW-1185">Reference proteome</keyword>
<evidence type="ECO:0000256" key="1">
    <source>
        <dbReference type="ARBA" id="ARBA00009981"/>
    </source>
</evidence>
<comment type="similarity">
    <text evidence="1 2">Belongs to the phD/YefM antitoxin family.</text>
</comment>
<evidence type="ECO:0000313" key="4">
    <source>
        <dbReference type="Proteomes" id="UP000242951"/>
    </source>
</evidence>
<accession>A0ABR5HKC7</accession>
<dbReference type="Gene3D" id="3.40.1620.10">
    <property type="entry name" value="YefM-like domain"/>
    <property type="match status" value="1"/>
</dbReference>
<dbReference type="EMBL" id="LELG01000273">
    <property type="protein sequence ID" value="KMQ78916.1"/>
    <property type="molecule type" value="Genomic_DNA"/>
</dbReference>
<proteinExistence type="inferred from homology"/>
<evidence type="ECO:0000313" key="3">
    <source>
        <dbReference type="EMBL" id="KMQ78916.1"/>
    </source>
</evidence>
<organism evidence="3 4">
    <name type="scientific">Candidatus Burkholderia pumila</name>
    <dbReference type="NCBI Taxonomy" id="1090375"/>
    <lineage>
        <taxon>Bacteria</taxon>
        <taxon>Pseudomonadati</taxon>
        <taxon>Pseudomonadota</taxon>
        <taxon>Betaproteobacteria</taxon>
        <taxon>Burkholderiales</taxon>
        <taxon>Burkholderiaceae</taxon>
        <taxon>Burkholderia</taxon>
    </lineage>
</organism>
<reference evidence="3 4" key="1">
    <citation type="submission" date="2015-06" db="EMBL/GenBank/DDBJ databases">
        <title>Comparative genomics of Burkholderia leaf nodule symbionts.</title>
        <authorList>
            <person name="Carlier A."/>
            <person name="Eberl L."/>
            <person name="Pinto-Carbo M."/>
        </authorList>
    </citation>
    <scope>NUCLEOTIDE SEQUENCE [LARGE SCALE GENOMIC DNA]</scope>
    <source>
        <strain evidence="3 4">UZHbot3</strain>
    </source>
</reference>
<dbReference type="Pfam" id="PF02604">
    <property type="entry name" value="PhdYeFM_antitox"/>
    <property type="match status" value="1"/>
</dbReference>
<name>A0ABR5HKC7_9BURK</name>
<gene>
    <name evidence="3" type="ORF">BPMI_01658</name>
</gene>
<dbReference type="InterPro" id="IPR006442">
    <property type="entry name" value="Antitoxin_Phd/YefM"/>
</dbReference>
<protein>
    <recommendedName>
        <fullName evidence="2">Antitoxin</fullName>
    </recommendedName>
</protein>
<comment type="function">
    <text evidence="2">Antitoxin component of a type II toxin-antitoxin (TA) system.</text>
</comment>